<evidence type="ECO:0000259" key="5">
    <source>
        <dbReference type="PROSITE" id="PS50977"/>
    </source>
</evidence>
<feature type="domain" description="HTH tetR-type" evidence="5">
    <location>
        <begin position="7"/>
        <end position="67"/>
    </location>
</feature>
<name>A0ABV7Y8H6_9ACTN</name>
<dbReference type="RefSeq" id="WP_205114173.1">
    <property type="nucleotide sequence ID" value="NZ_JAFBCM010000001.1"/>
</dbReference>
<keyword evidence="1" id="KW-0805">Transcription regulation</keyword>
<reference evidence="7" key="1">
    <citation type="journal article" date="2019" name="Int. J. Syst. Evol. Microbiol.">
        <title>The Global Catalogue of Microorganisms (GCM) 10K type strain sequencing project: providing services to taxonomists for standard genome sequencing and annotation.</title>
        <authorList>
            <consortium name="The Broad Institute Genomics Platform"/>
            <consortium name="The Broad Institute Genome Sequencing Center for Infectious Disease"/>
            <person name="Wu L."/>
            <person name="Ma J."/>
        </authorList>
    </citation>
    <scope>NUCLEOTIDE SEQUENCE [LARGE SCALE GENOMIC DNA]</scope>
    <source>
        <strain evidence="7">CGMCC 4.7241</strain>
    </source>
</reference>
<dbReference type="Pfam" id="PF00440">
    <property type="entry name" value="TetR_N"/>
    <property type="match status" value="1"/>
</dbReference>
<dbReference type="Gene3D" id="1.10.357.10">
    <property type="entry name" value="Tetracycline Repressor, domain 2"/>
    <property type="match status" value="1"/>
</dbReference>
<evidence type="ECO:0000256" key="4">
    <source>
        <dbReference type="PROSITE-ProRule" id="PRU00335"/>
    </source>
</evidence>
<dbReference type="InterPro" id="IPR001647">
    <property type="entry name" value="HTH_TetR"/>
</dbReference>
<dbReference type="SUPFAM" id="SSF46689">
    <property type="entry name" value="Homeodomain-like"/>
    <property type="match status" value="1"/>
</dbReference>
<dbReference type="InterPro" id="IPR036271">
    <property type="entry name" value="Tet_transcr_reg_TetR-rel_C_sf"/>
</dbReference>
<evidence type="ECO:0000313" key="7">
    <source>
        <dbReference type="Proteomes" id="UP001595699"/>
    </source>
</evidence>
<dbReference type="PANTHER" id="PTHR30055:SF234">
    <property type="entry name" value="HTH-TYPE TRANSCRIPTIONAL REGULATOR BETI"/>
    <property type="match status" value="1"/>
</dbReference>
<keyword evidence="7" id="KW-1185">Reference proteome</keyword>
<proteinExistence type="predicted"/>
<sequence>MVRVPADERRRQLVEAALVVASREGVDAATTRRIAKEAGVSLGIVHYCFRSKAELLQEMIKAIVDEMGSSVQLATLRKGDVRTVLQAGLDNLWQTVGSAPERHLLTYELTAYTLRQGMTELTEWLYECYFQTSRAFLESVAEAANVEWTQPVDELAKTVVAINEGVTLQWLVDRDPKAVQLRYETFLDYLAGQTRRARRRATG</sequence>
<accession>A0ABV7Y8H6</accession>
<dbReference type="PRINTS" id="PR00455">
    <property type="entry name" value="HTHTETR"/>
</dbReference>
<evidence type="ECO:0000256" key="3">
    <source>
        <dbReference type="ARBA" id="ARBA00023163"/>
    </source>
</evidence>
<comment type="caution">
    <text evidence="6">The sequence shown here is derived from an EMBL/GenBank/DDBJ whole genome shotgun (WGS) entry which is preliminary data.</text>
</comment>
<keyword evidence="2 4" id="KW-0238">DNA-binding</keyword>
<evidence type="ECO:0000256" key="1">
    <source>
        <dbReference type="ARBA" id="ARBA00023015"/>
    </source>
</evidence>
<protein>
    <submittedName>
        <fullName evidence="6">TetR/AcrR family transcriptional regulator</fullName>
    </submittedName>
</protein>
<evidence type="ECO:0000313" key="6">
    <source>
        <dbReference type="EMBL" id="MFC3761621.1"/>
    </source>
</evidence>
<dbReference type="EMBL" id="JBHRZH010000009">
    <property type="protein sequence ID" value="MFC3761621.1"/>
    <property type="molecule type" value="Genomic_DNA"/>
</dbReference>
<dbReference type="PANTHER" id="PTHR30055">
    <property type="entry name" value="HTH-TYPE TRANSCRIPTIONAL REGULATOR RUTR"/>
    <property type="match status" value="1"/>
</dbReference>
<dbReference type="Proteomes" id="UP001595699">
    <property type="component" value="Unassembled WGS sequence"/>
</dbReference>
<dbReference type="PROSITE" id="PS50977">
    <property type="entry name" value="HTH_TETR_2"/>
    <property type="match status" value="1"/>
</dbReference>
<gene>
    <name evidence="6" type="ORF">ACFOUW_12310</name>
</gene>
<evidence type="ECO:0000256" key="2">
    <source>
        <dbReference type="ARBA" id="ARBA00023125"/>
    </source>
</evidence>
<dbReference type="InterPro" id="IPR009057">
    <property type="entry name" value="Homeodomain-like_sf"/>
</dbReference>
<dbReference type="SUPFAM" id="SSF48498">
    <property type="entry name" value="Tetracyclin repressor-like, C-terminal domain"/>
    <property type="match status" value="1"/>
</dbReference>
<organism evidence="6 7">
    <name type="scientific">Tenggerimyces flavus</name>
    <dbReference type="NCBI Taxonomy" id="1708749"/>
    <lineage>
        <taxon>Bacteria</taxon>
        <taxon>Bacillati</taxon>
        <taxon>Actinomycetota</taxon>
        <taxon>Actinomycetes</taxon>
        <taxon>Propionibacteriales</taxon>
        <taxon>Nocardioidaceae</taxon>
        <taxon>Tenggerimyces</taxon>
    </lineage>
</organism>
<keyword evidence="3" id="KW-0804">Transcription</keyword>
<dbReference type="InterPro" id="IPR050109">
    <property type="entry name" value="HTH-type_TetR-like_transc_reg"/>
</dbReference>
<feature type="DNA-binding region" description="H-T-H motif" evidence="4">
    <location>
        <begin position="30"/>
        <end position="49"/>
    </location>
</feature>